<evidence type="ECO:0000256" key="1">
    <source>
        <dbReference type="SAM" id="Phobius"/>
    </source>
</evidence>
<feature type="transmembrane region" description="Helical" evidence="1">
    <location>
        <begin position="7"/>
        <end position="23"/>
    </location>
</feature>
<protein>
    <submittedName>
        <fullName evidence="2">Uncharacterized protein</fullName>
    </submittedName>
</protein>
<feature type="non-terminal residue" evidence="2">
    <location>
        <position position="1"/>
    </location>
</feature>
<name>A0A0F8WN66_9ZZZZ</name>
<proteinExistence type="predicted"/>
<keyword evidence="1" id="KW-0472">Membrane</keyword>
<gene>
    <name evidence="2" type="ORF">LCGC14_3045630</name>
</gene>
<reference evidence="2" key="1">
    <citation type="journal article" date="2015" name="Nature">
        <title>Complex archaea that bridge the gap between prokaryotes and eukaryotes.</title>
        <authorList>
            <person name="Spang A."/>
            <person name="Saw J.H."/>
            <person name="Jorgensen S.L."/>
            <person name="Zaremba-Niedzwiedzka K."/>
            <person name="Martijn J."/>
            <person name="Lind A.E."/>
            <person name="van Eijk R."/>
            <person name="Schleper C."/>
            <person name="Guy L."/>
            <person name="Ettema T.J."/>
        </authorList>
    </citation>
    <scope>NUCLEOTIDE SEQUENCE</scope>
</reference>
<organism evidence="2">
    <name type="scientific">marine sediment metagenome</name>
    <dbReference type="NCBI Taxonomy" id="412755"/>
    <lineage>
        <taxon>unclassified sequences</taxon>
        <taxon>metagenomes</taxon>
        <taxon>ecological metagenomes</taxon>
    </lineage>
</organism>
<accession>A0A0F8WN66</accession>
<comment type="caution">
    <text evidence="2">The sequence shown here is derived from an EMBL/GenBank/DDBJ whole genome shotgun (WGS) entry which is preliminary data.</text>
</comment>
<dbReference type="AlphaFoldDB" id="A0A0F8WN66"/>
<dbReference type="EMBL" id="LAZR01064043">
    <property type="protein sequence ID" value="KKK58317.1"/>
    <property type="molecule type" value="Genomic_DNA"/>
</dbReference>
<keyword evidence="1" id="KW-1133">Transmembrane helix</keyword>
<sequence>GRMNKKIYLLIITLIVVSLPLLYHTPQIIKQKQWENINDEYLDIERESRLCTNLCNTKYEQDVGKEYFSCANECKMIYENNLKIVEGKHKKWREG</sequence>
<evidence type="ECO:0000313" key="2">
    <source>
        <dbReference type="EMBL" id="KKK58317.1"/>
    </source>
</evidence>
<keyword evidence="1" id="KW-0812">Transmembrane</keyword>